<dbReference type="InterPro" id="IPR009506">
    <property type="entry name" value="YjiS-like"/>
</dbReference>
<dbReference type="EMBL" id="JACHFM010000002">
    <property type="protein sequence ID" value="MBB5222543.1"/>
    <property type="molecule type" value="Genomic_DNA"/>
</dbReference>
<comment type="caution">
    <text evidence="2">The sequence shown here is derived from an EMBL/GenBank/DDBJ whole genome shotgun (WGS) entry which is preliminary data.</text>
</comment>
<name>A0A840STA2_9RHOB</name>
<dbReference type="AlphaFoldDB" id="A0A840STA2"/>
<sequence>MSAPFNSSQSVPLGAVSIFRATAGIEAVVRAFSSWNRARSTRAALANLSDAQLADIGVTRHEIGTVSGALARR</sequence>
<gene>
    <name evidence="2" type="ORF">HNP73_002479</name>
</gene>
<evidence type="ECO:0000313" key="2">
    <source>
        <dbReference type="EMBL" id="MBB5222543.1"/>
    </source>
</evidence>
<proteinExistence type="predicted"/>
<feature type="domain" description="YjiS-like" evidence="1">
    <location>
        <begin position="28"/>
        <end position="63"/>
    </location>
</feature>
<reference evidence="2 3" key="1">
    <citation type="submission" date="2020-08" db="EMBL/GenBank/DDBJ databases">
        <title>Genomic Encyclopedia of Type Strains, Phase IV (KMG-IV): sequencing the most valuable type-strain genomes for metagenomic binning, comparative biology and taxonomic classification.</title>
        <authorList>
            <person name="Goeker M."/>
        </authorList>
    </citation>
    <scope>NUCLEOTIDE SEQUENCE [LARGE SCALE GENOMIC DNA]</scope>
    <source>
        <strain evidence="2 3">DSM 101730</strain>
    </source>
</reference>
<dbReference type="Proteomes" id="UP000549457">
    <property type="component" value="Unassembled WGS sequence"/>
</dbReference>
<organism evidence="2 3">
    <name type="scientific">Amaricoccus macauensis</name>
    <dbReference type="NCBI Taxonomy" id="57001"/>
    <lineage>
        <taxon>Bacteria</taxon>
        <taxon>Pseudomonadati</taxon>
        <taxon>Pseudomonadota</taxon>
        <taxon>Alphaproteobacteria</taxon>
        <taxon>Rhodobacterales</taxon>
        <taxon>Paracoccaceae</taxon>
        <taxon>Amaricoccus</taxon>
    </lineage>
</organism>
<evidence type="ECO:0000259" key="1">
    <source>
        <dbReference type="Pfam" id="PF06568"/>
    </source>
</evidence>
<dbReference type="Pfam" id="PF06568">
    <property type="entry name" value="YjiS-like"/>
    <property type="match status" value="1"/>
</dbReference>
<accession>A0A840STA2</accession>
<protein>
    <submittedName>
        <fullName evidence="2">Uncharacterized protein YjiS (DUF1127 family)</fullName>
    </submittedName>
</protein>
<dbReference type="RefSeq" id="WP_184149529.1">
    <property type="nucleotide sequence ID" value="NZ_JACHFM010000002.1"/>
</dbReference>
<evidence type="ECO:0000313" key="3">
    <source>
        <dbReference type="Proteomes" id="UP000549457"/>
    </source>
</evidence>
<keyword evidence="3" id="KW-1185">Reference proteome</keyword>